<dbReference type="GO" id="GO:0005886">
    <property type="term" value="C:plasma membrane"/>
    <property type="evidence" value="ECO:0007669"/>
    <property type="project" value="UniProtKB-SubCell"/>
</dbReference>
<dbReference type="HOGENOM" id="CLU_176001_6_1_5"/>
<feature type="transmembrane region" description="Helical" evidence="6">
    <location>
        <begin position="37"/>
        <end position="55"/>
    </location>
</feature>
<dbReference type="Proteomes" id="UP000006833">
    <property type="component" value="Plasmid pDSHI02"/>
</dbReference>
<feature type="domain" description="Cardiolipin synthase N-terminal" evidence="7">
    <location>
        <begin position="15"/>
        <end position="57"/>
    </location>
</feature>
<comment type="subcellular location">
    <subcellularLocation>
        <location evidence="1">Cell membrane</location>
        <topology evidence="1">Multi-pass membrane protein</topology>
    </subcellularLocation>
</comment>
<evidence type="ECO:0000256" key="3">
    <source>
        <dbReference type="ARBA" id="ARBA00022692"/>
    </source>
</evidence>
<dbReference type="InterPro" id="IPR027379">
    <property type="entry name" value="CLS_N"/>
</dbReference>
<feature type="transmembrane region" description="Helical" evidence="6">
    <location>
        <begin position="6"/>
        <end position="25"/>
    </location>
</feature>
<evidence type="ECO:0000313" key="9">
    <source>
        <dbReference type="Proteomes" id="UP000006833"/>
    </source>
</evidence>
<keyword evidence="9" id="KW-1185">Reference proteome</keyword>
<evidence type="ECO:0000259" key="7">
    <source>
        <dbReference type="Pfam" id="PF13396"/>
    </source>
</evidence>
<keyword evidence="5 6" id="KW-0472">Membrane</keyword>
<name>A8LTK9_DINSH</name>
<evidence type="ECO:0000256" key="4">
    <source>
        <dbReference type="ARBA" id="ARBA00022989"/>
    </source>
</evidence>
<accession>A8LTK9</accession>
<dbReference type="Pfam" id="PF13396">
    <property type="entry name" value="PLDc_N"/>
    <property type="match status" value="1"/>
</dbReference>
<evidence type="ECO:0000256" key="5">
    <source>
        <dbReference type="ARBA" id="ARBA00023136"/>
    </source>
</evidence>
<organism evidence="8 9">
    <name type="scientific">Dinoroseobacter shibae (strain DSM 16493 / NCIMB 14021 / DFL 12)</name>
    <dbReference type="NCBI Taxonomy" id="398580"/>
    <lineage>
        <taxon>Bacteria</taxon>
        <taxon>Pseudomonadati</taxon>
        <taxon>Pseudomonadota</taxon>
        <taxon>Alphaproteobacteria</taxon>
        <taxon>Rhodobacterales</taxon>
        <taxon>Roseobacteraceae</taxon>
        <taxon>Dinoroseobacter</taxon>
    </lineage>
</organism>
<keyword evidence="2" id="KW-1003">Cell membrane</keyword>
<evidence type="ECO:0000256" key="6">
    <source>
        <dbReference type="SAM" id="Phobius"/>
    </source>
</evidence>
<dbReference type="EMBL" id="CP000832">
    <property type="protein sequence ID" value="ABV95576.1"/>
    <property type="molecule type" value="Genomic_DNA"/>
</dbReference>
<evidence type="ECO:0000256" key="2">
    <source>
        <dbReference type="ARBA" id="ARBA00022475"/>
    </source>
</evidence>
<gene>
    <name evidence="8" type="ordered locus">Dshi_3848</name>
</gene>
<reference evidence="9" key="1">
    <citation type="journal article" date="2010" name="ISME J.">
        <title>The complete genome sequence of the algal symbiont Dinoroseobacter shibae: a hitchhiker's guide to life in the sea.</title>
        <authorList>
            <person name="Wagner-Dobler I."/>
            <person name="Ballhausen B."/>
            <person name="Berger M."/>
            <person name="Brinkhoff T."/>
            <person name="Buchholz I."/>
            <person name="Bunk B."/>
            <person name="Cypionka H."/>
            <person name="Daniel R."/>
            <person name="Drepper T."/>
            <person name="Gerdts G."/>
            <person name="Hahnke S."/>
            <person name="Han C."/>
            <person name="Jahn D."/>
            <person name="Kalhoefer D."/>
            <person name="Kiss H."/>
            <person name="Klenk H.P."/>
            <person name="Kyrpides N."/>
            <person name="Liebl W."/>
            <person name="Liesegang H."/>
            <person name="Meincke L."/>
            <person name="Pati A."/>
            <person name="Petersen J."/>
            <person name="Piekarski T."/>
            <person name="Pommerenke C."/>
            <person name="Pradella S."/>
            <person name="Pukall R."/>
            <person name="Rabus R."/>
            <person name="Stackebrandt E."/>
            <person name="Thole S."/>
            <person name="Thompson L."/>
            <person name="Tielen P."/>
            <person name="Tomasch J."/>
            <person name="von Jan M."/>
            <person name="Wanphrut N."/>
            <person name="Wichels A."/>
            <person name="Zech H."/>
            <person name="Simon M."/>
        </authorList>
    </citation>
    <scope>NUCLEOTIDE SEQUENCE [LARGE SCALE GENOMIC DNA]</scope>
    <source>
        <strain evidence="9">DSM 16493 / NCIMB 14021 / DFL 12</strain>
        <plasmid evidence="9">Plasmid pDSHI02</plasmid>
    </source>
</reference>
<dbReference type="RefSeq" id="WP_012187239.1">
    <property type="nucleotide sequence ID" value="NC_009956.1"/>
</dbReference>
<keyword evidence="8" id="KW-0614">Plasmid</keyword>
<dbReference type="AlphaFoldDB" id="A8LTK9"/>
<protein>
    <recommendedName>
        <fullName evidence="7">Cardiolipin synthase N-terminal domain-containing protein</fullName>
    </recommendedName>
</protein>
<evidence type="ECO:0000256" key="1">
    <source>
        <dbReference type="ARBA" id="ARBA00004651"/>
    </source>
</evidence>
<sequence length="64" mass="6994">MDIEITGIGGFILLVLNIWAFVSIISSNATTGRKVIWCLLVLILPLIGFLIWLFAGPRGARHTA</sequence>
<evidence type="ECO:0000313" key="8">
    <source>
        <dbReference type="EMBL" id="ABV95576.1"/>
    </source>
</evidence>
<keyword evidence="3 6" id="KW-0812">Transmembrane</keyword>
<dbReference type="KEGG" id="dsh:Dshi_3848"/>
<geneLocation type="plasmid" evidence="8 9">
    <name>pDSHI02</name>
</geneLocation>
<keyword evidence="4 6" id="KW-1133">Transmembrane helix</keyword>
<proteinExistence type="predicted"/>